<reference evidence="3" key="1">
    <citation type="journal article" date="2019" name="Int. J. Syst. Evol. Microbiol.">
        <title>The Global Catalogue of Microorganisms (GCM) 10K type strain sequencing project: providing services to taxonomists for standard genome sequencing and annotation.</title>
        <authorList>
            <consortium name="The Broad Institute Genomics Platform"/>
            <consortium name="The Broad Institute Genome Sequencing Center for Infectious Disease"/>
            <person name="Wu L."/>
            <person name="Ma J."/>
        </authorList>
    </citation>
    <scope>NUCLEOTIDE SEQUENCE [LARGE SCALE GENOMIC DNA]</scope>
    <source>
        <strain evidence="3">CGMCC 1.19029</strain>
    </source>
</reference>
<keyword evidence="1" id="KW-0812">Transmembrane</keyword>
<evidence type="ECO:0000313" key="3">
    <source>
        <dbReference type="Proteomes" id="UP001595756"/>
    </source>
</evidence>
<dbReference type="RefSeq" id="WP_376814145.1">
    <property type="nucleotide sequence ID" value="NZ_JBHSDY010000010.1"/>
</dbReference>
<keyword evidence="3" id="KW-1185">Reference proteome</keyword>
<gene>
    <name evidence="2" type="ORF">ACFO0J_16470</name>
</gene>
<keyword evidence="1" id="KW-1133">Transmembrane helix</keyword>
<evidence type="ECO:0008006" key="4">
    <source>
        <dbReference type="Google" id="ProtNLM"/>
    </source>
</evidence>
<protein>
    <recommendedName>
        <fullName evidence="4">Flp pilus-assembly TadE/G-like protein</fullName>
    </recommendedName>
</protein>
<comment type="caution">
    <text evidence="2">The sequence shown here is derived from an EMBL/GenBank/DDBJ whole genome shotgun (WGS) entry which is preliminary data.</text>
</comment>
<sequence length="435" mass="47898">MAAPHPTLRKQQGQVLVLGMLLAAVLGLAWMRYFATGQVLAAKTRMVHGLDAAAYSGALVQARTLNFLAYLNRARMAHQVAMAHLVTLGSWAHYAGMESRRLAQGNPPAHLIGLLFGADHGRAYLAAAGAVGLEARARAEGTLGQAYATHERFVHELSADLSRVLARDLPQARLGAMRAVLAGHYPEHRDLRPMVTDDAWPGLLRRHAPDAPLFDWTRRLAGLYPFLDPRDHTARNPWPVSARCPQLRHELRRRGGTALDESGRWQAGDTQSFHAVRSNRWIGCYYREYAMGWAWMPAQAGQAMDADHVDAPPEDFADQDFWRWVRAATQWDLVGGRDNPLANSYALRDRQAWASRGLGDYLDIAAGTGPDAASGFVVRLELPDASGRPIRARSAAESLFSRSGRRADGLDETPSLFHPYWHARLSAGVSDVSGD</sequence>
<accession>A0ABV8S3R3</accession>
<proteinExistence type="predicted"/>
<evidence type="ECO:0000313" key="2">
    <source>
        <dbReference type="EMBL" id="MFC4299639.1"/>
    </source>
</evidence>
<organism evidence="2 3">
    <name type="scientific">Castellaniella hirudinis</name>
    <dbReference type="NCBI Taxonomy" id="1144617"/>
    <lineage>
        <taxon>Bacteria</taxon>
        <taxon>Pseudomonadati</taxon>
        <taxon>Pseudomonadota</taxon>
        <taxon>Betaproteobacteria</taxon>
        <taxon>Burkholderiales</taxon>
        <taxon>Alcaligenaceae</taxon>
        <taxon>Castellaniella</taxon>
    </lineage>
</organism>
<feature type="transmembrane region" description="Helical" evidence="1">
    <location>
        <begin position="15"/>
        <end position="35"/>
    </location>
</feature>
<dbReference type="EMBL" id="JBHSDY010000010">
    <property type="protein sequence ID" value="MFC4299639.1"/>
    <property type="molecule type" value="Genomic_DNA"/>
</dbReference>
<name>A0ABV8S3R3_9BURK</name>
<dbReference type="Proteomes" id="UP001595756">
    <property type="component" value="Unassembled WGS sequence"/>
</dbReference>
<keyword evidence="1" id="KW-0472">Membrane</keyword>
<evidence type="ECO:0000256" key="1">
    <source>
        <dbReference type="SAM" id="Phobius"/>
    </source>
</evidence>